<sequence>MESIAVDLQAKLGGSFNVYIMNHRGTGRCTRLSCSAETTGSGVEASNVGKCAEELLSKYGDMASFSTTSVAKDVASFMGEHTNDEDFIVFG</sequence>
<proteinExistence type="predicted"/>
<comment type="caution">
    <text evidence="1">The sequence shown here is derived from an EMBL/GenBank/DDBJ whole genome shotgun (WGS) entry which is preliminary data.</text>
</comment>
<reference evidence="1" key="1">
    <citation type="submission" date="2023-08" db="EMBL/GenBank/DDBJ databases">
        <title>Reference Genome Resource for the Citrus Pathogen Phytophthora citrophthora.</title>
        <authorList>
            <person name="Moller H."/>
            <person name="Coetzee B."/>
            <person name="Rose L.J."/>
            <person name="Van Niekerk J.M."/>
        </authorList>
    </citation>
    <scope>NUCLEOTIDE SEQUENCE</scope>
    <source>
        <strain evidence="1">STE-U-9442</strain>
    </source>
</reference>
<dbReference type="AlphaFoldDB" id="A0AAD9GNK4"/>
<name>A0AAD9GNK4_9STRA</name>
<protein>
    <submittedName>
        <fullName evidence="1">Uncharacterized protein</fullName>
    </submittedName>
</protein>
<keyword evidence="2" id="KW-1185">Reference proteome</keyword>
<organism evidence="1 2">
    <name type="scientific">Phytophthora citrophthora</name>
    <dbReference type="NCBI Taxonomy" id="4793"/>
    <lineage>
        <taxon>Eukaryota</taxon>
        <taxon>Sar</taxon>
        <taxon>Stramenopiles</taxon>
        <taxon>Oomycota</taxon>
        <taxon>Peronosporomycetes</taxon>
        <taxon>Peronosporales</taxon>
        <taxon>Peronosporaceae</taxon>
        <taxon>Phytophthora</taxon>
    </lineage>
</organism>
<gene>
    <name evidence="1" type="ORF">P3T76_006805</name>
</gene>
<dbReference type="Proteomes" id="UP001259832">
    <property type="component" value="Unassembled WGS sequence"/>
</dbReference>
<evidence type="ECO:0000313" key="1">
    <source>
        <dbReference type="EMBL" id="KAK1941741.1"/>
    </source>
</evidence>
<accession>A0AAD9GNK4</accession>
<evidence type="ECO:0000313" key="2">
    <source>
        <dbReference type="Proteomes" id="UP001259832"/>
    </source>
</evidence>
<dbReference type="EMBL" id="JASMQC010000011">
    <property type="protein sequence ID" value="KAK1941741.1"/>
    <property type="molecule type" value="Genomic_DNA"/>
</dbReference>